<sequence>MTKRQGLVVLTITFSSINAFLSSRQHRLTLKVPFFF</sequence>
<evidence type="ECO:0000313" key="2">
    <source>
        <dbReference type="Proteomes" id="UP000007266"/>
    </source>
</evidence>
<reference evidence="1 2" key="1">
    <citation type="journal article" date="2008" name="Nature">
        <title>The genome of the model beetle and pest Tribolium castaneum.</title>
        <authorList>
            <consortium name="Tribolium Genome Sequencing Consortium"/>
            <person name="Richards S."/>
            <person name="Gibbs R.A."/>
            <person name="Weinstock G.M."/>
            <person name="Brown S.J."/>
            <person name="Denell R."/>
            <person name="Beeman R.W."/>
            <person name="Gibbs R."/>
            <person name="Beeman R.W."/>
            <person name="Brown S.J."/>
            <person name="Bucher G."/>
            <person name="Friedrich M."/>
            <person name="Grimmelikhuijzen C.J."/>
            <person name="Klingler M."/>
            <person name="Lorenzen M."/>
            <person name="Richards S."/>
            <person name="Roth S."/>
            <person name="Schroder R."/>
            <person name="Tautz D."/>
            <person name="Zdobnov E.M."/>
            <person name="Muzny D."/>
            <person name="Gibbs R.A."/>
            <person name="Weinstock G.M."/>
            <person name="Attaway T."/>
            <person name="Bell S."/>
            <person name="Buhay C.J."/>
            <person name="Chandrabose M.N."/>
            <person name="Chavez D."/>
            <person name="Clerk-Blankenburg K.P."/>
            <person name="Cree A."/>
            <person name="Dao M."/>
            <person name="Davis C."/>
            <person name="Chacko J."/>
            <person name="Dinh H."/>
            <person name="Dugan-Rocha S."/>
            <person name="Fowler G."/>
            <person name="Garner T.T."/>
            <person name="Garnes J."/>
            <person name="Gnirke A."/>
            <person name="Hawes A."/>
            <person name="Hernandez J."/>
            <person name="Hines S."/>
            <person name="Holder M."/>
            <person name="Hume J."/>
            <person name="Jhangiani S.N."/>
            <person name="Joshi V."/>
            <person name="Khan Z.M."/>
            <person name="Jackson L."/>
            <person name="Kovar C."/>
            <person name="Kowis A."/>
            <person name="Lee S."/>
            <person name="Lewis L.R."/>
            <person name="Margolis J."/>
            <person name="Morgan M."/>
            <person name="Nazareth L.V."/>
            <person name="Nguyen N."/>
            <person name="Okwuonu G."/>
            <person name="Parker D."/>
            <person name="Richards S."/>
            <person name="Ruiz S.J."/>
            <person name="Santibanez J."/>
            <person name="Savard J."/>
            <person name="Scherer S.E."/>
            <person name="Schneider B."/>
            <person name="Sodergren E."/>
            <person name="Tautz D."/>
            <person name="Vattahil S."/>
            <person name="Villasana D."/>
            <person name="White C.S."/>
            <person name="Wright R."/>
            <person name="Park Y."/>
            <person name="Beeman R.W."/>
            <person name="Lord J."/>
            <person name="Oppert B."/>
            <person name="Lorenzen M."/>
            <person name="Brown S."/>
            <person name="Wang L."/>
            <person name="Savard J."/>
            <person name="Tautz D."/>
            <person name="Richards S."/>
            <person name="Weinstock G."/>
            <person name="Gibbs R.A."/>
            <person name="Liu Y."/>
            <person name="Worley K."/>
            <person name="Weinstock G."/>
            <person name="Elsik C.G."/>
            <person name="Reese J.T."/>
            <person name="Elhaik E."/>
            <person name="Landan G."/>
            <person name="Graur D."/>
            <person name="Arensburger P."/>
            <person name="Atkinson P."/>
            <person name="Beeman R.W."/>
            <person name="Beidler J."/>
            <person name="Brown S.J."/>
            <person name="Demuth J.P."/>
            <person name="Drury D.W."/>
            <person name="Du Y.Z."/>
            <person name="Fujiwara H."/>
            <person name="Lorenzen M."/>
            <person name="Maselli V."/>
            <person name="Osanai M."/>
            <person name="Park Y."/>
            <person name="Robertson H.M."/>
            <person name="Tu Z."/>
            <person name="Wang J.J."/>
            <person name="Wang S."/>
            <person name="Richards S."/>
            <person name="Song H."/>
            <person name="Zhang L."/>
            <person name="Sodergren E."/>
            <person name="Werner D."/>
            <person name="Stanke M."/>
            <person name="Morgenstern B."/>
            <person name="Solovyev V."/>
            <person name="Kosarev P."/>
            <person name="Brown G."/>
            <person name="Chen H.C."/>
            <person name="Ermolaeva O."/>
            <person name="Hlavina W."/>
            <person name="Kapustin Y."/>
            <person name="Kiryutin B."/>
            <person name="Kitts P."/>
            <person name="Maglott D."/>
            <person name="Pruitt K."/>
            <person name="Sapojnikov V."/>
            <person name="Souvorov A."/>
            <person name="Mackey A.J."/>
            <person name="Waterhouse R.M."/>
            <person name="Wyder S."/>
            <person name="Zdobnov E.M."/>
            <person name="Zdobnov E.M."/>
            <person name="Wyder S."/>
            <person name="Kriventseva E.V."/>
            <person name="Kadowaki T."/>
            <person name="Bork P."/>
            <person name="Aranda M."/>
            <person name="Bao R."/>
            <person name="Beermann A."/>
            <person name="Berns N."/>
            <person name="Bolognesi R."/>
            <person name="Bonneton F."/>
            <person name="Bopp D."/>
            <person name="Brown S.J."/>
            <person name="Bucher G."/>
            <person name="Butts T."/>
            <person name="Chaumot A."/>
            <person name="Denell R.E."/>
            <person name="Ferrier D.E."/>
            <person name="Friedrich M."/>
            <person name="Gordon C.M."/>
            <person name="Jindra M."/>
            <person name="Klingler M."/>
            <person name="Lan Q."/>
            <person name="Lattorff H.M."/>
            <person name="Laudet V."/>
            <person name="von Levetsow C."/>
            <person name="Liu Z."/>
            <person name="Lutz R."/>
            <person name="Lynch J.A."/>
            <person name="da Fonseca R.N."/>
            <person name="Posnien N."/>
            <person name="Reuter R."/>
            <person name="Roth S."/>
            <person name="Savard J."/>
            <person name="Schinko J.B."/>
            <person name="Schmitt C."/>
            <person name="Schoppmeier M."/>
            <person name="Schroder R."/>
            <person name="Shippy T.D."/>
            <person name="Simonnet F."/>
            <person name="Marques-Souza H."/>
            <person name="Tautz D."/>
            <person name="Tomoyasu Y."/>
            <person name="Trauner J."/>
            <person name="Van der Zee M."/>
            <person name="Vervoort M."/>
            <person name="Wittkopp N."/>
            <person name="Wimmer E.A."/>
            <person name="Yang X."/>
            <person name="Jones A.K."/>
            <person name="Sattelle D.B."/>
            <person name="Ebert P.R."/>
            <person name="Nelson D."/>
            <person name="Scott J.G."/>
            <person name="Beeman R.W."/>
            <person name="Muthukrishnan S."/>
            <person name="Kramer K.J."/>
            <person name="Arakane Y."/>
            <person name="Beeman R.W."/>
            <person name="Zhu Q."/>
            <person name="Hogenkamp D."/>
            <person name="Dixit R."/>
            <person name="Oppert B."/>
            <person name="Jiang H."/>
            <person name="Zou Z."/>
            <person name="Marshall J."/>
            <person name="Elpidina E."/>
            <person name="Vinokurov K."/>
            <person name="Oppert C."/>
            <person name="Zou Z."/>
            <person name="Evans J."/>
            <person name="Lu Z."/>
            <person name="Zhao P."/>
            <person name="Sumathipala N."/>
            <person name="Altincicek B."/>
            <person name="Vilcinskas A."/>
            <person name="Williams M."/>
            <person name="Hultmark D."/>
            <person name="Hetru C."/>
            <person name="Jiang H."/>
            <person name="Grimmelikhuijzen C.J."/>
            <person name="Hauser F."/>
            <person name="Cazzamali G."/>
            <person name="Williamson M."/>
            <person name="Park Y."/>
            <person name="Li B."/>
            <person name="Tanaka Y."/>
            <person name="Predel R."/>
            <person name="Neupert S."/>
            <person name="Schachtner J."/>
            <person name="Verleyen P."/>
            <person name="Raible F."/>
            <person name="Bork P."/>
            <person name="Friedrich M."/>
            <person name="Walden K.K."/>
            <person name="Robertson H.M."/>
            <person name="Angeli S."/>
            <person name="Foret S."/>
            <person name="Bucher G."/>
            <person name="Schuetz S."/>
            <person name="Maleszka R."/>
            <person name="Wimmer E.A."/>
            <person name="Beeman R.W."/>
            <person name="Lorenzen M."/>
            <person name="Tomoyasu Y."/>
            <person name="Miller S.C."/>
            <person name="Grossmann D."/>
            <person name="Bucher G."/>
        </authorList>
    </citation>
    <scope>NUCLEOTIDE SEQUENCE [LARGE SCALE GENOMIC DNA]</scope>
    <source>
        <strain evidence="1 2">Georgia GA2</strain>
    </source>
</reference>
<dbReference type="InParanoid" id="A0A139WHI8"/>
<dbReference type="EMBL" id="KQ971343">
    <property type="protein sequence ID" value="KYB27379.1"/>
    <property type="molecule type" value="Genomic_DNA"/>
</dbReference>
<accession>A0A139WHI8</accession>
<reference evidence="1 2" key="2">
    <citation type="journal article" date="2010" name="Nucleic Acids Res.">
        <title>BeetleBase in 2010: revisions to provide comprehensive genomic information for Tribolium castaneum.</title>
        <authorList>
            <person name="Kim H.S."/>
            <person name="Murphy T."/>
            <person name="Xia J."/>
            <person name="Caragea D."/>
            <person name="Park Y."/>
            <person name="Beeman R.W."/>
            <person name="Lorenzen M.D."/>
            <person name="Butcher S."/>
            <person name="Manak J.R."/>
            <person name="Brown S.J."/>
        </authorList>
    </citation>
    <scope>GENOME REANNOTATION</scope>
    <source>
        <strain evidence="1 2">Georgia GA2</strain>
    </source>
</reference>
<keyword evidence="2" id="KW-1185">Reference proteome</keyword>
<organism evidence="1 2">
    <name type="scientific">Tribolium castaneum</name>
    <name type="common">Red flour beetle</name>
    <dbReference type="NCBI Taxonomy" id="7070"/>
    <lineage>
        <taxon>Eukaryota</taxon>
        <taxon>Metazoa</taxon>
        <taxon>Ecdysozoa</taxon>
        <taxon>Arthropoda</taxon>
        <taxon>Hexapoda</taxon>
        <taxon>Insecta</taxon>
        <taxon>Pterygota</taxon>
        <taxon>Neoptera</taxon>
        <taxon>Endopterygota</taxon>
        <taxon>Coleoptera</taxon>
        <taxon>Polyphaga</taxon>
        <taxon>Cucujiformia</taxon>
        <taxon>Tenebrionidae</taxon>
        <taxon>Tenebrionidae incertae sedis</taxon>
        <taxon>Tribolium</taxon>
    </lineage>
</organism>
<evidence type="ECO:0000313" key="1">
    <source>
        <dbReference type="EMBL" id="KYB27379.1"/>
    </source>
</evidence>
<protein>
    <submittedName>
        <fullName evidence="1">Uncharacterized protein</fullName>
    </submittedName>
</protein>
<name>A0A139WHI8_TRICA</name>
<gene>
    <name evidence="1" type="primary">AUGUSTUS-3.0.2_33218</name>
    <name evidence="1" type="ORF">TcasGA2_TC033218</name>
</gene>
<proteinExistence type="predicted"/>
<dbReference type="AlphaFoldDB" id="A0A139WHI8"/>
<dbReference type="Proteomes" id="UP000007266">
    <property type="component" value="Linkage group 5"/>
</dbReference>